<reference evidence="2" key="2">
    <citation type="submission" date="2023-06" db="EMBL/GenBank/DDBJ databases">
        <authorList>
            <consortium name="Lawrence Berkeley National Laboratory"/>
            <person name="Mondo S.J."/>
            <person name="Hensen N."/>
            <person name="Bonometti L."/>
            <person name="Westerberg I."/>
            <person name="Brannstrom I.O."/>
            <person name="Guillou S."/>
            <person name="Cros-Aarteil S."/>
            <person name="Calhoun S."/>
            <person name="Haridas S."/>
            <person name="Kuo A."/>
            <person name="Pangilinan J."/>
            <person name="Riley R."/>
            <person name="Labutti K."/>
            <person name="Andreopoulos B."/>
            <person name="Lipzen A."/>
            <person name="Chen C."/>
            <person name="Yanf M."/>
            <person name="Daum C."/>
            <person name="Ng V."/>
            <person name="Clum A."/>
            <person name="Steindorff A."/>
            <person name="Ohm R."/>
            <person name="Martin F."/>
            <person name="Silar P."/>
            <person name="Natvig D."/>
            <person name="Lalanne C."/>
            <person name="Gautier V."/>
            <person name="Ament-Velasquez S.L."/>
            <person name="Kruys A."/>
            <person name="Hutchinson M.I."/>
            <person name="Powell A.J."/>
            <person name="Barry K."/>
            <person name="Miller A.N."/>
            <person name="Grigoriev I.V."/>
            <person name="Debuchy R."/>
            <person name="Gladieux P."/>
            <person name="Thoren M.H."/>
            <person name="Johannesson H."/>
        </authorList>
    </citation>
    <scope>NUCLEOTIDE SEQUENCE</scope>
    <source>
        <strain evidence="2">PSN324</strain>
    </source>
</reference>
<dbReference type="AlphaFoldDB" id="A0AAV9HEV8"/>
<sequence length="240" mass="27595">MRLLRTDKLESVHFPGQDVPPFVILSHTWDDEEVLFQDIQQGTATSRRGIQKVYGACEQARKDGFRFIWIDTCCIDKTSSAELSEAINSMFQWYGDADVCYAFLSDVDGSEDPHSPDSGFQKSRWFTRGWTLQELIAPPIVIFYDEDWDEIGSRAKLQSLIVSITNINAEYFETMDLSQFSAAQKMSWASNRQTTRVEDMAYCLLGLFDINMPLLYGEGEKAFLRLQEEILRQSEDDSLF</sequence>
<dbReference type="Pfam" id="PF06985">
    <property type="entry name" value="HET"/>
    <property type="match status" value="1"/>
</dbReference>
<proteinExistence type="predicted"/>
<gene>
    <name evidence="2" type="ORF">QBC42DRAFT_144841</name>
</gene>
<dbReference type="InterPro" id="IPR010730">
    <property type="entry name" value="HET"/>
</dbReference>
<reference evidence="2" key="1">
    <citation type="journal article" date="2023" name="Mol. Phylogenet. Evol.">
        <title>Genome-scale phylogeny and comparative genomics of the fungal order Sordariales.</title>
        <authorList>
            <person name="Hensen N."/>
            <person name="Bonometti L."/>
            <person name="Westerberg I."/>
            <person name="Brannstrom I.O."/>
            <person name="Guillou S."/>
            <person name="Cros-Aarteil S."/>
            <person name="Calhoun S."/>
            <person name="Haridas S."/>
            <person name="Kuo A."/>
            <person name="Mondo S."/>
            <person name="Pangilinan J."/>
            <person name="Riley R."/>
            <person name="LaButti K."/>
            <person name="Andreopoulos B."/>
            <person name="Lipzen A."/>
            <person name="Chen C."/>
            <person name="Yan M."/>
            <person name="Daum C."/>
            <person name="Ng V."/>
            <person name="Clum A."/>
            <person name="Steindorff A."/>
            <person name="Ohm R.A."/>
            <person name="Martin F."/>
            <person name="Silar P."/>
            <person name="Natvig D.O."/>
            <person name="Lalanne C."/>
            <person name="Gautier V."/>
            <person name="Ament-Velasquez S.L."/>
            <person name="Kruys A."/>
            <person name="Hutchinson M.I."/>
            <person name="Powell A.J."/>
            <person name="Barry K."/>
            <person name="Miller A.N."/>
            <person name="Grigoriev I.V."/>
            <person name="Debuchy R."/>
            <person name="Gladieux P."/>
            <person name="Hiltunen Thoren M."/>
            <person name="Johannesson H."/>
        </authorList>
    </citation>
    <scope>NUCLEOTIDE SEQUENCE</scope>
    <source>
        <strain evidence="2">PSN324</strain>
    </source>
</reference>
<protein>
    <submittedName>
        <fullName evidence="2">Heterokaryon incompatibility protein-domain-containing protein</fullName>
    </submittedName>
</protein>
<evidence type="ECO:0000259" key="1">
    <source>
        <dbReference type="Pfam" id="PF06985"/>
    </source>
</evidence>
<dbReference type="Proteomes" id="UP001321749">
    <property type="component" value="Unassembled WGS sequence"/>
</dbReference>
<accession>A0AAV9HEV8</accession>
<feature type="domain" description="Heterokaryon incompatibility" evidence="1">
    <location>
        <begin position="22"/>
        <end position="111"/>
    </location>
</feature>
<keyword evidence="3" id="KW-1185">Reference proteome</keyword>
<name>A0AAV9HEV8_9PEZI</name>
<dbReference type="PANTHER" id="PTHR10622:SF10">
    <property type="entry name" value="HET DOMAIN-CONTAINING PROTEIN"/>
    <property type="match status" value="1"/>
</dbReference>
<dbReference type="EMBL" id="MU865088">
    <property type="protein sequence ID" value="KAK4457972.1"/>
    <property type="molecule type" value="Genomic_DNA"/>
</dbReference>
<dbReference type="PANTHER" id="PTHR10622">
    <property type="entry name" value="HET DOMAIN-CONTAINING PROTEIN"/>
    <property type="match status" value="1"/>
</dbReference>
<feature type="non-terminal residue" evidence="2">
    <location>
        <position position="240"/>
    </location>
</feature>
<evidence type="ECO:0000313" key="3">
    <source>
        <dbReference type="Proteomes" id="UP001321749"/>
    </source>
</evidence>
<evidence type="ECO:0000313" key="2">
    <source>
        <dbReference type="EMBL" id="KAK4457972.1"/>
    </source>
</evidence>
<comment type="caution">
    <text evidence="2">The sequence shown here is derived from an EMBL/GenBank/DDBJ whole genome shotgun (WGS) entry which is preliminary data.</text>
</comment>
<organism evidence="2 3">
    <name type="scientific">Cladorrhinum samala</name>
    <dbReference type="NCBI Taxonomy" id="585594"/>
    <lineage>
        <taxon>Eukaryota</taxon>
        <taxon>Fungi</taxon>
        <taxon>Dikarya</taxon>
        <taxon>Ascomycota</taxon>
        <taxon>Pezizomycotina</taxon>
        <taxon>Sordariomycetes</taxon>
        <taxon>Sordariomycetidae</taxon>
        <taxon>Sordariales</taxon>
        <taxon>Podosporaceae</taxon>
        <taxon>Cladorrhinum</taxon>
    </lineage>
</organism>